<name>A0A833X232_JUGRE</name>
<dbReference type="AlphaFoldDB" id="A0A833X232"/>
<dbReference type="InterPro" id="IPR015661">
    <property type="entry name" value="Bub1/Mad3"/>
</dbReference>
<feature type="domain" description="BUB1 N-terminal" evidence="1">
    <location>
        <begin position="37"/>
        <end position="193"/>
    </location>
</feature>
<organism evidence="2 3">
    <name type="scientific">Juglans regia</name>
    <name type="common">English walnut</name>
    <dbReference type="NCBI Taxonomy" id="51240"/>
    <lineage>
        <taxon>Eukaryota</taxon>
        <taxon>Viridiplantae</taxon>
        <taxon>Streptophyta</taxon>
        <taxon>Embryophyta</taxon>
        <taxon>Tracheophyta</taxon>
        <taxon>Spermatophyta</taxon>
        <taxon>Magnoliopsida</taxon>
        <taxon>eudicotyledons</taxon>
        <taxon>Gunneridae</taxon>
        <taxon>Pentapetalae</taxon>
        <taxon>rosids</taxon>
        <taxon>fabids</taxon>
        <taxon>Fagales</taxon>
        <taxon>Juglandaceae</taxon>
        <taxon>Juglans</taxon>
    </lineage>
</organism>
<sequence length="571" mass="65402">FWLQASPPPPLPIGSVSLQLCPKTMANNTTPDLFSSLISDIKTYSGKDPLLPWIRGIRKMKDSLPSQLLKEKLPRFLQKCAQTFESDRRYRNDLRYLRVWLQLMDFVDDPRALLRTMEANHIGTKRSLFYQAYALYFEKIKKFEEAEKMYHLGVQNFAEPVDELQKSYEQFLHRMERYKNKRTLRQEGKAAKGLVSASSIYPNGSKTEENNENICRVEDMFTRSRHDRALPVTLPDDHQPHKTILEESPLRLKPLMEPNYTRVSENSCNVRTDQDLSAKKEFVGTIAPGGISKHQVITERESEELKFVDTVIVGKSEAEDACHHGLVDPTINMKEAMRAINSMFREPIEAVPVGWRSRTSQTKEEGTCQSDQESLKIYVDDEEGSEVGEKNEEKDNIEQREVLNKTEGSISSASCGNAFVFPSPNDFASEGSDDQNVESSTQSKFREDTVVCRFVGSTILDEPEVENVCHHGLVDPTINLKEAMEDINNMFGKPMDFVRSKRSKRQDKAPEHERDFGGFSILVDDDLEDQEVQLQPNLARTSRERDLFEPTVFTKEAMDDINKMFGMPLNF</sequence>
<dbReference type="Gramene" id="Jr12_24640_p1">
    <property type="protein sequence ID" value="cds.Jr12_24640_p1"/>
    <property type="gene ID" value="Jr12_24640"/>
</dbReference>
<feature type="non-terminal residue" evidence="2">
    <location>
        <position position="1"/>
    </location>
</feature>
<protein>
    <recommendedName>
        <fullName evidence="1">BUB1 N-terminal domain-containing protein</fullName>
    </recommendedName>
</protein>
<comment type="caution">
    <text evidence="2">The sequence shown here is derived from an EMBL/GenBank/DDBJ whole genome shotgun (WGS) entry which is preliminary data.</text>
</comment>
<dbReference type="EMBL" id="LIHL02000012">
    <property type="protein sequence ID" value="KAF5453701.1"/>
    <property type="molecule type" value="Genomic_DNA"/>
</dbReference>
<dbReference type="GO" id="GO:0007094">
    <property type="term" value="P:mitotic spindle assembly checkpoint signaling"/>
    <property type="evidence" value="ECO:0007669"/>
    <property type="project" value="InterPro"/>
</dbReference>
<dbReference type="PROSITE" id="PS51489">
    <property type="entry name" value="BUB1_N"/>
    <property type="match status" value="1"/>
</dbReference>
<dbReference type="FunFam" id="1.25.40.430:FF:000005">
    <property type="entry name" value="Mad3/BUB1 homology region 1"/>
    <property type="match status" value="1"/>
</dbReference>
<dbReference type="PANTHER" id="PTHR14030:SF2">
    <property type="entry name" value="OS11G0128700 PROTEIN"/>
    <property type="match status" value="1"/>
</dbReference>
<evidence type="ECO:0000259" key="1">
    <source>
        <dbReference type="PROSITE" id="PS51489"/>
    </source>
</evidence>
<evidence type="ECO:0000313" key="2">
    <source>
        <dbReference type="EMBL" id="KAF5453701.1"/>
    </source>
</evidence>
<reference evidence="2" key="1">
    <citation type="submission" date="2015-10" db="EMBL/GenBank/DDBJ databases">
        <authorList>
            <person name="Martinez-Garcia P.J."/>
            <person name="Crepeau M.W."/>
            <person name="Puiu D."/>
            <person name="Gonzalez-Ibeas D."/>
            <person name="Whalen J."/>
            <person name="Stevens K."/>
            <person name="Paul R."/>
            <person name="Butterfield T."/>
            <person name="Britton M."/>
            <person name="Reagan R."/>
            <person name="Chakraborty S."/>
            <person name="Walawage S.L."/>
            <person name="Vasquez-Gross H.A."/>
            <person name="Cardeno C."/>
            <person name="Famula R."/>
            <person name="Pratt K."/>
            <person name="Kuruganti S."/>
            <person name="Aradhya M.K."/>
            <person name="Leslie C.A."/>
            <person name="Dandekar A.M."/>
            <person name="Salzberg S.L."/>
            <person name="Wegrzyn J.L."/>
            <person name="Langley C.H."/>
            <person name="Neale D.B."/>
        </authorList>
    </citation>
    <scope>NUCLEOTIDE SEQUENCE</scope>
    <source>
        <tissue evidence="2">Leaves</tissue>
    </source>
</reference>
<dbReference type="Gene3D" id="1.25.40.430">
    <property type="match status" value="1"/>
</dbReference>
<reference evidence="2" key="2">
    <citation type="submission" date="2020-03" db="EMBL/GenBank/DDBJ databases">
        <title>Walnut 2.0.</title>
        <authorList>
            <person name="Marrano A."/>
            <person name="Britton M."/>
            <person name="Zimin A.V."/>
            <person name="Zaini P.A."/>
            <person name="Workman R."/>
            <person name="Puiu D."/>
            <person name="Bianco L."/>
            <person name="Allen B.J."/>
            <person name="Troggio M."/>
            <person name="Leslie C.A."/>
            <person name="Timp W."/>
            <person name="Dendekar A."/>
            <person name="Salzberg S.L."/>
            <person name="Neale D.B."/>
        </authorList>
    </citation>
    <scope>NUCLEOTIDE SEQUENCE</scope>
    <source>
        <tissue evidence="2">Leaves</tissue>
    </source>
</reference>
<gene>
    <name evidence="2" type="ORF">F2P56_028587</name>
</gene>
<dbReference type="SMART" id="SM00777">
    <property type="entry name" value="Mad3_BUB1_I"/>
    <property type="match status" value="1"/>
</dbReference>
<evidence type="ECO:0000313" key="3">
    <source>
        <dbReference type="Proteomes" id="UP000619265"/>
    </source>
</evidence>
<dbReference type="Proteomes" id="UP000619265">
    <property type="component" value="Unassembled WGS sequence"/>
</dbReference>
<accession>A0A833X232</accession>
<dbReference type="Pfam" id="PF08311">
    <property type="entry name" value="Mad3_BUB1_I"/>
    <property type="match status" value="1"/>
</dbReference>
<proteinExistence type="predicted"/>
<dbReference type="InterPro" id="IPR013212">
    <property type="entry name" value="Mad3/Bub1_I"/>
</dbReference>
<dbReference type="PANTHER" id="PTHR14030">
    <property type="entry name" value="MITOTIC CHECKPOINT SERINE/THREONINE-PROTEIN KINASE BUB1"/>
    <property type="match status" value="1"/>
</dbReference>